<reference evidence="1 2" key="2">
    <citation type="submission" date="2019-08" db="EMBL/GenBank/DDBJ databases">
        <title>Jejuicoccus antrihumi gen. nov., sp. nov., a new member of the family Dermacoccaceae isolated from a cave.</title>
        <authorList>
            <person name="Schumann P."/>
            <person name="Kim I.S."/>
        </authorList>
    </citation>
    <scope>NUCLEOTIDE SEQUENCE [LARGE SCALE GENOMIC DNA]</scope>
    <source>
        <strain evidence="1 2">C5-26</strain>
    </source>
</reference>
<proteinExistence type="predicted"/>
<dbReference type="SUPFAM" id="SSF82171">
    <property type="entry name" value="DPP6 N-terminal domain-like"/>
    <property type="match status" value="1"/>
</dbReference>
<keyword evidence="2" id="KW-1185">Reference proteome</keyword>
<evidence type="ECO:0000313" key="2">
    <source>
        <dbReference type="Proteomes" id="UP000320244"/>
    </source>
</evidence>
<dbReference type="AlphaFoldDB" id="A0A563DSN9"/>
<reference evidence="1 2" key="1">
    <citation type="submission" date="2019-05" db="EMBL/GenBank/DDBJ databases">
        <authorList>
            <person name="Lee S.D."/>
        </authorList>
    </citation>
    <scope>NUCLEOTIDE SEQUENCE [LARGE SCALE GENOMIC DNA]</scope>
    <source>
        <strain evidence="1 2">C5-26</strain>
    </source>
</reference>
<dbReference type="OrthoDB" id="5011281at2"/>
<evidence type="ECO:0000313" key="1">
    <source>
        <dbReference type="EMBL" id="TWP33003.1"/>
    </source>
</evidence>
<dbReference type="Proteomes" id="UP000320244">
    <property type="component" value="Unassembled WGS sequence"/>
</dbReference>
<sequence>MTDRNSRPTPTRRVVVGGAVAAAAAAVLLTETPPAFALGGSYAIAFKANTNALWWTASGDHSQGMKAGTSPAMAGNGRGGYQLAFQANTGALIVYGDDIKKNTAQGMDAASSPAIARLSDGRYVVAFQANNHDLYRWDSQYGPARLNLGMMTGTSPSIAAGPSGSYRIAFQANTGELWTYDSASGGGQDWHQGMAPFTSPSITWAGGWQMAFQANTSNLYTFGGLAKANLRLGMAPRTSPVIAQGSSGYRIAFQANTASLWHWDSQSGPKNWALGMQPGTSPAIVGLSGGGYQLAFQANTGNLWSVGDAGSPGDLKLGMDSKATSPSLAGGYGSAAAIGRYNAGILAGANRYPNNYPYGQQCLVFVEDQIRYAGGPSIHMPGAPSTYQSIWAQFATGQSWATVAPGDICQWYDGHGEHTVIITGGNSPTNATVVDSNYGYNMRVNRGSWSSRDAGFAANTYKLWRVK</sequence>
<organism evidence="1 2">
    <name type="scientific">Leekyejoonella antrihumi</name>
    <dbReference type="NCBI Taxonomy" id="1660198"/>
    <lineage>
        <taxon>Bacteria</taxon>
        <taxon>Bacillati</taxon>
        <taxon>Actinomycetota</taxon>
        <taxon>Actinomycetes</taxon>
        <taxon>Micrococcales</taxon>
        <taxon>Dermacoccaceae</taxon>
        <taxon>Leekyejoonella</taxon>
    </lineage>
</organism>
<dbReference type="InterPro" id="IPR006311">
    <property type="entry name" value="TAT_signal"/>
</dbReference>
<gene>
    <name evidence="1" type="ORF">FGL98_22675</name>
</gene>
<name>A0A563DSN9_9MICO</name>
<comment type="caution">
    <text evidence="1">The sequence shown here is derived from an EMBL/GenBank/DDBJ whole genome shotgun (WGS) entry which is preliminary data.</text>
</comment>
<accession>A0A563DSN9</accession>
<dbReference type="EMBL" id="VCQV01000051">
    <property type="protein sequence ID" value="TWP33003.1"/>
    <property type="molecule type" value="Genomic_DNA"/>
</dbReference>
<protein>
    <recommendedName>
        <fullName evidence="3">CHAP domain-containing protein</fullName>
    </recommendedName>
</protein>
<dbReference type="PROSITE" id="PS51318">
    <property type="entry name" value="TAT"/>
    <property type="match status" value="1"/>
</dbReference>
<dbReference type="RefSeq" id="WP_146320800.1">
    <property type="nucleotide sequence ID" value="NZ_VCQV01000051.1"/>
</dbReference>
<evidence type="ECO:0008006" key="3">
    <source>
        <dbReference type="Google" id="ProtNLM"/>
    </source>
</evidence>